<dbReference type="InterPro" id="IPR001173">
    <property type="entry name" value="Glyco_trans_2-like"/>
</dbReference>
<evidence type="ECO:0000313" key="3">
    <source>
        <dbReference type="Proteomes" id="UP000036873"/>
    </source>
</evidence>
<reference evidence="3" key="1">
    <citation type="submission" date="2015-07" db="EMBL/GenBank/DDBJ databases">
        <title>Draft genome sequence of Acetobacterium bakii DSM 8293, a potential psychrophilic chemical producer through syngas fermentation.</title>
        <authorList>
            <person name="Song Y."/>
            <person name="Hwang S."/>
            <person name="Cho B.-K."/>
        </authorList>
    </citation>
    <scope>NUCLEOTIDE SEQUENCE [LARGE SCALE GENOMIC DNA]</scope>
    <source>
        <strain evidence="3">DSM 8239</strain>
    </source>
</reference>
<protein>
    <submittedName>
        <fullName evidence="2">Glycosyl transferase family 2</fullName>
    </submittedName>
</protein>
<dbReference type="Proteomes" id="UP000036873">
    <property type="component" value="Unassembled WGS sequence"/>
</dbReference>
<feature type="domain" description="Glycosyltransferase 2-like" evidence="1">
    <location>
        <begin position="4"/>
        <end position="116"/>
    </location>
</feature>
<dbReference type="PATRIC" id="fig|52689.4.peg.3462"/>
<name>A0A0L6U3I6_9FIRM</name>
<dbReference type="AlphaFoldDB" id="A0A0L6U3I6"/>
<dbReference type="RefSeq" id="WP_050738819.1">
    <property type="nucleotide sequence ID" value="NZ_LGYO01000007.1"/>
</dbReference>
<dbReference type="OrthoDB" id="9771846at2"/>
<dbReference type="SUPFAM" id="SSF53448">
    <property type="entry name" value="Nucleotide-diphospho-sugar transferases"/>
    <property type="match status" value="1"/>
</dbReference>
<organism evidence="2 3">
    <name type="scientific">Acetobacterium bakii</name>
    <dbReference type="NCBI Taxonomy" id="52689"/>
    <lineage>
        <taxon>Bacteria</taxon>
        <taxon>Bacillati</taxon>
        <taxon>Bacillota</taxon>
        <taxon>Clostridia</taxon>
        <taxon>Eubacteriales</taxon>
        <taxon>Eubacteriaceae</taxon>
        <taxon>Acetobacterium</taxon>
    </lineage>
</organism>
<keyword evidence="2" id="KW-0808">Transferase</keyword>
<dbReference type="InterPro" id="IPR029044">
    <property type="entry name" value="Nucleotide-diphossugar_trans"/>
</dbReference>
<dbReference type="Gene3D" id="3.90.550.10">
    <property type="entry name" value="Spore Coat Polysaccharide Biosynthesis Protein SpsA, Chain A"/>
    <property type="match status" value="1"/>
</dbReference>
<sequence>MDLSIIIVNYKTQELTSNCIDSILKSNMNSLAYEIIVVDNASEDGSIEGIQKQFPSVKTILNHENQGFSKANNLGMKAAGGDYILLLNSDTIVEANTLKEAHEFIKNHKHTGALGCKILLPSGKLDVACKRSFPTPLNGIYHSLHLDDAFPDSTRFGAYNLTYVDEDKICSIDCIMGAFMMVPRKVIDAVGMLDEDYFMYGEDVDWCYRIKNAGYQVMYYPKVRIFHHKKASGIGKRNPKVIEAFYDSMIIFYNKHYQNKYSKLTRWCVITGTSMMKKKALFKNKHRKNV</sequence>
<dbReference type="PANTHER" id="PTHR43179">
    <property type="entry name" value="RHAMNOSYLTRANSFERASE WBBL"/>
    <property type="match status" value="1"/>
</dbReference>
<evidence type="ECO:0000259" key="1">
    <source>
        <dbReference type="Pfam" id="PF00535"/>
    </source>
</evidence>
<gene>
    <name evidence="2" type="ORF">AKG39_02700</name>
</gene>
<proteinExistence type="predicted"/>
<dbReference type="Pfam" id="PF00535">
    <property type="entry name" value="Glycos_transf_2"/>
    <property type="match status" value="1"/>
</dbReference>
<evidence type="ECO:0000313" key="2">
    <source>
        <dbReference type="EMBL" id="KNZ43083.1"/>
    </source>
</evidence>
<dbReference type="EMBL" id="LGYO01000007">
    <property type="protein sequence ID" value="KNZ43083.1"/>
    <property type="molecule type" value="Genomic_DNA"/>
</dbReference>
<dbReference type="STRING" id="52689.AKG39_02700"/>
<keyword evidence="3" id="KW-1185">Reference proteome</keyword>
<accession>A0A0L6U3I6</accession>
<dbReference type="CDD" id="cd04186">
    <property type="entry name" value="GT_2_like_c"/>
    <property type="match status" value="1"/>
</dbReference>
<comment type="caution">
    <text evidence="2">The sequence shown here is derived from an EMBL/GenBank/DDBJ whole genome shotgun (WGS) entry which is preliminary data.</text>
</comment>
<dbReference type="GO" id="GO:0016740">
    <property type="term" value="F:transferase activity"/>
    <property type="evidence" value="ECO:0007669"/>
    <property type="project" value="UniProtKB-KW"/>
</dbReference>
<dbReference type="PANTHER" id="PTHR43179:SF7">
    <property type="entry name" value="RHAMNOSYLTRANSFERASE WBBL"/>
    <property type="match status" value="1"/>
</dbReference>